<evidence type="ECO:0000256" key="3">
    <source>
        <dbReference type="ARBA" id="ARBA00022670"/>
    </source>
</evidence>
<dbReference type="GO" id="GO:0004190">
    <property type="term" value="F:aspartic-type endopeptidase activity"/>
    <property type="evidence" value="ECO:0007669"/>
    <property type="project" value="UniProtKB-UniRule"/>
</dbReference>
<dbReference type="OrthoDB" id="9810259at2"/>
<dbReference type="PRINTS" id="PR00781">
    <property type="entry name" value="LIPOSIGPTASE"/>
</dbReference>
<dbReference type="Proteomes" id="UP000019365">
    <property type="component" value="Unassembled WGS sequence"/>
</dbReference>
<evidence type="ECO:0000313" key="11">
    <source>
        <dbReference type="EMBL" id="EWM54596.1"/>
    </source>
</evidence>
<dbReference type="PATRIC" id="fig|1341157.4.peg.648"/>
<comment type="function">
    <text evidence="9">This protein specifically catalyzes the removal of signal peptides from prolipoproteins.</text>
</comment>
<reference evidence="11 12" key="1">
    <citation type="journal article" date="2014" name="PLoS ONE">
        <title>Rumen cellulosomics: divergent fiber-degrading strategies revealed by comparative genome-wide analysis of six ruminococcal strains.</title>
        <authorList>
            <person name="Dassa B."/>
            <person name="Borovok I."/>
            <person name="Ruimy-Israeli V."/>
            <person name="Lamed R."/>
            <person name="Flint H.J."/>
            <person name="Duncan S.H."/>
            <person name="Henrissat B."/>
            <person name="Coutinho P."/>
            <person name="Morrison M."/>
            <person name="Mosoni P."/>
            <person name="Yeoman C.J."/>
            <person name="White B.A."/>
            <person name="Bayer E.A."/>
        </authorList>
    </citation>
    <scope>NUCLEOTIDE SEQUENCE [LARGE SCALE GENOMIC DNA]</scope>
    <source>
        <strain evidence="11 12">007c</strain>
    </source>
</reference>
<evidence type="ECO:0000256" key="6">
    <source>
        <dbReference type="ARBA" id="ARBA00022801"/>
    </source>
</evidence>
<dbReference type="eggNOG" id="COG0597">
    <property type="taxonomic scope" value="Bacteria"/>
</dbReference>
<feature type="active site" evidence="9">
    <location>
        <position position="133"/>
    </location>
</feature>
<evidence type="ECO:0000256" key="5">
    <source>
        <dbReference type="ARBA" id="ARBA00022750"/>
    </source>
</evidence>
<evidence type="ECO:0000256" key="4">
    <source>
        <dbReference type="ARBA" id="ARBA00022692"/>
    </source>
</evidence>
<keyword evidence="8 9" id="KW-0472">Membrane</keyword>
<comment type="similarity">
    <text evidence="1 9 10">Belongs to the peptidase A8 family.</text>
</comment>
<feature type="transmembrane region" description="Helical" evidence="9">
    <location>
        <begin position="89"/>
        <end position="107"/>
    </location>
</feature>
<evidence type="ECO:0000256" key="9">
    <source>
        <dbReference type="HAMAP-Rule" id="MF_00161"/>
    </source>
</evidence>
<dbReference type="RefSeq" id="WP_019679075.1">
    <property type="nucleotide sequence ID" value="NZ_ATAX01000010.1"/>
</dbReference>
<dbReference type="PANTHER" id="PTHR33695:SF1">
    <property type="entry name" value="LIPOPROTEIN SIGNAL PEPTIDASE"/>
    <property type="match status" value="1"/>
</dbReference>
<sequence length="169" mass="19031">MAIILGVLIVVLIAADQLVKYWAIHELKPVGSMEFIHIGSRKIIDLTYLENDGAIFGSMSGQRWFLIGFTSLVVIGGIILLFKVYRRSKLLDVALALFIAGGIGNLIDRFRFSYVVDMFEVKLFHFAIFNVADICVTVAFVLLLWYALFIDPKLEKKKKAEAAKAEENE</sequence>
<dbReference type="EC" id="3.4.23.36" evidence="9"/>
<evidence type="ECO:0000256" key="7">
    <source>
        <dbReference type="ARBA" id="ARBA00022989"/>
    </source>
</evidence>
<dbReference type="UniPathway" id="UPA00665"/>
<keyword evidence="4 9" id="KW-0812">Transmembrane</keyword>
<proteinExistence type="inferred from homology"/>
<dbReference type="NCBIfam" id="TIGR00077">
    <property type="entry name" value="lspA"/>
    <property type="match status" value="1"/>
</dbReference>
<evidence type="ECO:0000256" key="8">
    <source>
        <dbReference type="ARBA" id="ARBA00023136"/>
    </source>
</evidence>
<protein>
    <recommendedName>
        <fullName evidence="9">Lipoprotein signal peptidase</fullName>
        <ecNumber evidence="9">3.4.23.36</ecNumber>
    </recommendedName>
    <alternativeName>
        <fullName evidence="9">Prolipoprotein signal peptidase</fullName>
    </alternativeName>
    <alternativeName>
        <fullName evidence="9">Signal peptidase II</fullName>
        <shortName evidence="9">SPase II</shortName>
    </alternativeName>
</protein>
<evidence type="ECO:0000256" key="2">
    <source>
        <dbReference type="ARBA" id="ARBA00022475"/>
    </source>
</evidence>
<evidence type="ECO:0000256" key="1">
    <source>
        <dbReference type="ARBA" id="ARBA00006139"/>
    </source>
</evidence>
<name>W7UHA8_RUMFL</name>
<dbReference type="GO" id="GO:0005886">
    <property type="term" value="C:plasma membrane"/>
    <property type="evidence" value="ECO:0007669"/>
    <property type="project" value="UniProtKB-SubCell"/>
</dbReference>
<comment type="caution">
    <text evidence="9">Lacks conserved residue(s) required for the propagation of feature annotation.</text>
</comment>
<dbReference type="InterPro" id="IPR001872">
    <property type="entry name" value="Peptidase_A8"/>
</dbReference>
<feature type="transmembrane region" description="Helical" evidence="9">
    <location>
        <begin position="64"/>
        <end position="82"/>
    </location>
</feature>
<comment type="subcellular location">
    <subcellularLocation>
        <location evidence="9">Cell membrane</location>
        <topology evidence="9">Multi-pass membrane protein</topology>
    </subcellularLocation>
</comment>
<keyword evidence="12" id="KW-1185">Reference proteome</keyword>
<comment type="caution">
    <text evidence="11">The sequence shown here is derived from an EMBL/GenBank/DDBJ whole genome shotgun (WGS) entry which is preliminary data.</text>
</comment>
<dbReference type="EMBL" id="ATAX01000010">
    <property type="protein sequence ID" value="EWM54596.1"/>
    <property type="molecule type" value="Genomic_DNA"/>
</dbReference>
<feature type="active site" evidence="9">
    <location>
        <position position="117"/>
    </location>
</feature>
<comment type="pathway">
    <text evidence="9">Protein modification; lipoprotein biosynthesis (signal peptide cleavage).</text>
</comment>
<dbReference type="HAMAP" id="MF_00161">
    <property type="entry name" value="LspA"/>
    <property type="match status" value="1"/>
</dbReference>
<feature type="transmembrane region" description="Helical" evidence="9">
    <location>
        <begin position="127"/>
        <end position="149"/>
    </location>
</feature>
<keyword evidence="6 9" id="KW-0378">Hydrolase</keyword>
<keyword evidence="3 9" id="KW-0645">Protease</keyword>
<evidence type="ECO:0000313" key="12">
    <source>
        <dbReference type="Proteomes" id="UP000019365"/>
    </source>
</evidence>
<dbReference type="Pfam" id="PF01252">
    <property type="entry name" value="Peptidase_A8"/>
    <property type="match status" value="1"/>
</dbReference>
<evidence type="ECO:0000256" key="10">
    <source>
        <dbReference type="RuleBase" id="RU004181"/>
    </source>
</evidence>
<organism evidence="11 12">
    <name type="scientific">Ruminococcus flavefaciens 007c</name>
    <dbReference type="NCBI Taxonomy" id="1341157"/>
    <lineage>
        <taxon>Bacteria</taxon>
        <taxon>Bacillati</taxon>
        <taxon>Bacillota</taxon>
        <taxon>Clostridia</taxon>
        <taxon>Eubacteriales</taxon>
        <taxon>Oscillospiraceae</taxon>
        <taxon>Ruminococcus</taxon>
    </lineage>
</organism>
<accession>W7UHA8</accession>
<keyword evidence="5 9" id="KW-0064">Aspartyl protease</keyword>
<keyword evidence="2 9" id="KW-1003">Cell membrane</keyword>
<dbReference type="PANTHER" id="PTHR33695">
    <property type="entry name" value="LIPOPROTEIN SIGNAL PEPTIDASE"/>
    <property type="match status" value="1"/>
</dbReference>
<comment type="catalytic activity">
    <reaction evidence="9">
        <text>Release of signal peptides from bacterial membrane prolipoproteins. Hydrolyzes -Xaa-Yaa-Zaa-|-(S,diacylglyceryl)Cys-, in which Xaa is hydrophobic (preferably Leu), and Yaa (Ala or Ser) and Zaa (Gly or Ala) have small, neutral side chains.</text>
        <dbReference type="EC" id="3.4.23.36"/>
    </reaction>
</comment>
<keyword evidence="7 9" id="KW-1133">Transmembrane helix</keyword>
<dbReference type="AlphaFoldDB" id="W7UHA8"/>
<dbReference type="GO" id="GO:0006508">
    <property type="term" value="P:proteolysis"/>
    <property type="evidence" value="ECO:0007669"/>
    <property type="project" value="UniProtKB-KW"/>
</dbReference>
<gene>
    <name evidence="9" type="primary">lspA</name>
    <name evidence="11" type="ORF">RF007C_03835</name>
</gene>